<dbReference type="GO" id="GO:0005763">
    <property type="term" value="C:mitochondrial small ribosomal subunit"/>
    <property type="evidence" value="ECO:0007669"/>
    <property type="project" value="TreeGrafter"/>
</dbReference>
<dbReference type="InterPro" id="IPR017264">
    <property type="entry name" value="Ribosomal_mS37_fun"/>
</dbReference>
<keyword evidence="1" id="KW-0687">Ribonucleoprotein</keyword>
<dbReference type="Proteomes" id="UP000689129">
    <property type="component" value="Unassembled WGS sequence"/>
</dbReference>
<name>A0A0G4L2X1_VERLO</name>
<keyword evidence="4" id="KW-1185">Reference proteome</keyword>
<evidence type="ECO:0000313" key="4">
    <source>
        <dbReference type="Proteomes" id="UP000044602"/>
    </source>
</evidence>
<evidence type="ECO:0000256" key="1">
    <source>
        <dbReference type="PIRNR" id="PIRNR037706"/>
    </source>
</evidence>
<dbReference type="GO" id="GO:0003735">
    <property type="term" value="F:structural constituent of ribosome"/>
    <property type="evidence" value="ECO:0007669"/>
    <property type="project" value="InterPro"/>
</dbReference>
<dbReference type="EMBL" id="JAEMWZ010000056">
    <property type="protein sequence ID" value="KAG7139540.1"/>
    <property type="molecule type" value="Genomic_DNA"/>
</dbReference>
<organism evidence="2 4">
    <name type="scientific">Verticillium longisporum</name>
    <name type="common">Verticillium dahliae var. longisporum</name>
    <dbReference type="NCBI Taxonomy" id="100787"/>
    <lineage>
        <taxon>Eukaryota</taxon>
        <taxon>Fungi</taxon>
        <taxon>Dikarya</taxon>
        <taxon>Ascomycota</taxon>
        <taxon>Pezizomycotina</taxon>
        <taxon>Sordariomycetes</taxon>
        <taxon>Hypocreomycetidae</taxon>
        <taxon>Glomerellales</taxon>
        <taxon>Plectosphaerellaceae</taxon>
        <taxon>Verticillium</taxon>
    </lineage>
</organism>
<proteinExistence type="inferred from homology"/>
<keyword evidence="1 3" id="KW-0689">Ribosomal protein</keyword>
<dbReference type="PANTHER" id="PTHR28066">
    <property type="entry name" value="37S RIBOSOMAL PROTEIN MRP10, MITOCHONDRIAL"/>
    <property type="match status" value="1"/>
</dbReference>
<evidence type="ECO:0000313" key="3">
    <source>
        <dbReference type="EMBL" id="KAG7139540.1"/>
    </source>
</evidence>
<comment type="similarity">
    <text evidence="1">Belongs to the mitochondrion-specific ribosomal protein mS37 family.</text>
</comment>
<dbReference type="AlphaFoldDB" id="A0A0G4L2X1"/>
<reference evidence="2 4" key="1">
    <citation type="submission" date="2015-05" db="EMBL/GenBank/DDBJ databases">
        <authorList>
            <person name="Wang D.B."/>
            <person name="Wang M."/>
        </authorList>
    </citation>
    <scope>NUCLEOTIDE SEQUENCE [LARGE SCALE GENOMIC DNA]</scope>
    <source>
        <strain evidence="2">VL1</strain>
    </source>
</reference>
<comment type="function">
    <text evidence="1">Component of the mitochondrial ribosome (mitoribosome), a dedicated translation machinery responsible for the synthesis of mitochondrial genome-encoded proteins, including at least some of the essential transmembrane subunits of the mitochondrial respiratory chain. The mitoribosomes are attached to the mitochondrial inner membrane and translation products are cotranslationally integrated into the membrane.</text>
</comment>
<gene>
    <name evidence="2" type="ORF">BN1708_011723</name>
    <name evidence="3" type="ORF">HYQ45_003540</name>
</gene>
<keyword evidence="1" id="KW-0496">Mitochondrion</keyword>
<comment type="subcellular location">
    <subcellularLocation>
        <location evidence="1">Mitochondrion</location>
    </subcellularLocation>
</comment>
<dbReference type="OrthoDB" id="2210at2759"/>
<dbReference type="Proteomes" id="UP000044602">
    <property type="component" value="Unassembled WGS sequence"/>
</dbReference>
<sequence>MPQKPMRLPPLKGLRVRAPLNKKTESPCVSMMSSLLACWASAGFNTSGCAALENALRTCMDSPPPQDAPRNTINFHLARMYDRVIISGRRKR</sequence>
<protein>
    <recommendedName>
        <fullName evidence="1">Small ribosomal subunit protein mS37</fullName>
    </recommendedName>
</protein>
<evidence type="ECO:0000313" key="2">
    <source>
        <dbReference type="EMBL" id="CRK16329.1"/>
    </source>
</evidence>
<dbReference type="PIRSF" id="PIRSF037706">
    <property type="entry name" value="MRP10"/>
    <property type="match status" value="1"/>
</dbReference>
<dbReference type="STRING" id="100787.A0A0G4L2X1"/>
<accession>A0A0G4L2X1</accession>
<reference evidence="3" key="2">
    <citation type="journal article" date="2021" name="Mol. Plant Pathol.">
        <title>A 20-kb lineage-specific genomic region tames virulence in pathogenic amphidiploid Verticillium longisporum.</title>
        <authorList>
            <person name="Harting R."/>
            <person name="Starke J."/>
            <person name="Kusch H."/>
            <person name="Poggeler S."/>
            <person name="Maurus I."/>
            <person name="Schluter R."/>
            <person name="Landesfeind M."/>
            <person name="Bulla I."/>
            <person name="Nowrousian M."/>
            <person name="de Jonge R."/>
            <person name="Stahlhut G."/>
            <person name="Hoff K.J."/>
            <person name="Asshauer K.P."/>
            <person name="Thurmer A."/>
            <person name="Stanke M."/>
            <person name="Daniel R."/>
            <person name="Morgenstern B."/>
            <person name="Thomma B.P.H.J."/>
            <person name="Kronstad J.W."/>
            <person name="Braus-Stromeyer S.A."/>
            <person name="Braus G.H."/>
        </authorList>
    </citation>
    <scope>NUCLEOTIDE SEQUENCE</scope>
    <source>
        <strain evidence="3">Vl32</strain>
    </source>
</reference>
<dbReference type="GO" id="GO:0032543">
    <property type="term" value="P:mitochondrial translation"/>
    <property type="evidence" value="ECO:0007669"/>
    <property type="project" value="InterPro"/>
</dbReference>
<comment type="subunit">
    <text evidence="1">Component of the mitochondrial small ribosomal subunit.</text>
</comment>
<dbReference type="EMBL" id="CVQH01007446">
    <property type="protein sequence ID" value="CRK16329.1"/>
    <property type="molecule type" value="Genomic_DNA"/>
</dbReference>
<dbReference type="PANTHER" id="PTHR28066:SF1">
    <property type="entry name" value="SMALL RIBOSOMAL SUBUNIT PROTEIN MS37"/>
    <property type="match status" value="1"/>
</dbReference>